<proteinExistence type="inferred from homology"/>
<dbReference type="PANTHER" id="PTHR30469">
    <property type="entry name" value="MULTIDRUG RESISTANCE PROTEIN MDTA"/>
    <property type="match status" value="1"/>
</dbReference>
<dbReference type="NCBIfam" id="TIGR01730">
    <property type="entry name" value="RND_mfp"/>
    <property type="match status" value="1"/>
</dbReference>
<evidence type="ECO:0000256" key="4">
    <source>
        <dbReference type="SAM" id="Phobius"/>
    </source>
</evidence>
<evidence type="ECO:0000256" key="3">
    <source>
        <dbReference type="SAM" id="MobiDB-lite"/>
    </source>
</evidence>
<dbReference type="EMBL" id="JAIVFP010000001">
    <property type="protein sequence ID" value="MCI4684820.1"/>
    <property type="molecule type" value="Genomic_DNA"/>
</dbReference>
<keyword evidence="9" id="KW-1185">Reference proteome</keyword>
<dbReference type="Gene3D" id="2.40.420.20">
    <property type="match status" value="1"/>
</dbReference>
<organism evidence="8 9">
    <name type="scientific">Candidatus Rhodoblastus alkanivorans</name>
    <dbReference type="NCBI Taxonomy" id="2954117"/>
    <lineage>
        <taxon>Bacteria</taxon>
        <taxon>Pseudomonadati</taxon>
        <taxon>Pseudomonadota</taxon>
        <taxon>Alphaproteobacteria</taxon>
        <taxon>Hyphomicrobiales</taxon>
        <taxon>Rhodoblastaceae</taxon>
        <taxon>Rhodoblastus</taxon>
    </lineage>
</organism>
<dbReference type="InterPro" id="IPR006143">
    <property type="entry name" value="RND_pump_MFP"/>
</dbReference>
<evidence type="ECO:0000259" key="7">
    <source>
        <dbReference type="Pfam" id="PF25989"/>
    </source>
</evidence>
<comment type="similarity">
    <text evidence="1">Belongs to the membrane fusion protein (MFP) (TC 8.A.1) family.</text>
</comment>
<protein>
    <submittedName>
        <fullName evidence="8">Efflux RND transporter periplasmic adaptor subunit</fullName>
    </submittedName>
</protein>
<dbReference type="Gene3D" id="2.40.50.100">
    <property type="match status" value="1"/>
</dbReference>
<dbReference type="Pfam" id="PF25954">
    <property type="entry name" value="Beta-barrel_RND_2"/>
    <property type="match status" value="1"/>
</dbReference>
<accession>A0ABS9ZAU3</accession>
<keyword evidence="4" id="KW-1133">Transmembrane helix</keyword>
<keyword evidence="4" id="KW-0472">Membrane</keyword>
<evidence type="ECO:0000256" key="2">
    <source>
        <dbReference type="SAM" id="Coils"/>
    </source>
</evidence>
<gene>
    <name evidence="8" type="ORF">K2U94_18955</name>
</gene>
<evidence type="ECO:0000259" key="5">
    <source>
        <dbReference type="Pfam" id="PF25917"/>
    </source>
</evidence>
<dbReference type="Gene3D" id="2.40.30.170">
    <property type="match status" value="1"/>
</dbReference>
<feature type="domain" description="CusB-like beta-barrel" evidence="6">
    <location>
        <begin position="279"/>
        <end position="351"/>
    </location>
</feature>
<evidence type="ECO:0000256" key="1">
    <source>
        <dbReference type="ARBA" id="ARBA00009477"/>
    </source>
</evidence>
<dbReference type="RefSeq" id="WP_243068698.1">
    <property type="nucleotide sequence ID" value="NZ_JAIVFK010000022.1"/>
</dbReference>
<dbReference type="InterPro" id="IPR058637">
    <property type="entry name" value="YknX-like_C"/>
</dbReference>
<sequence length="431" mass="45658">MNEAWTNPPEGSDPSHRAAGKQNDLGCSWRPPDAGACERKEAERRSGQRRRFGLLVGLALAVGLGWGFWQNRSARLAAEEAKAQFRDVIPLVRVADVKPGASVLSVNLPGTTLAFANADIYARANGYVAKRNVDIGDHVKAGDVLAVLAAPELDHQIAQAEAAIAQAKATIRRNDANAKLAALTNARSAKLVKQGWTTAQQGDIDRLTAEAQKAALGASEANGAALTDALRVLKQERDYLTVVAPFDGVITQRGVDVGSLIQNGATLLFNLQKTDVIRVQVNVPQDQAFGLGPGDDVAVRVPELPDHVFPGKVTRVAGALQQGTRTLLTEADVPNPDGLLKAGAYCEVELKIPRKTNALLVPAEALIFNREGTRVAVVDDGVARLRKIRVTRDFGTAIEASTGLTSGDKVILNPAAGLADGQKVEIAARGK</sequence>
<evidence type="ECO:0000259" key="6">
    <source>
        <dbReference type="Pfam" id="PF25954"/>
    </source>
</evidence>
<feature type="coiled-coil region" evidence="2">
    <location>
        <begin position="150"/>
        <end position="177"/>
    </location>
</feature>
<dbReference type="InterPro" id="IPR058625">
    <property type="entry name" value="MdtA-like_BSH"/>
</dbReference>
<dbReference type="PANTHER" id="PTHR30469:SF37">
    <property type="entry name" value="RAGD PROTEIN"/>
    <property type="match status" value="1"/>
</dbReference>
<keyword evidence="4" id="KW-0812">Transmembrane</keyword>
<feature type="domain" description="YknX-like C-terminal permuted SH3-like" evidence="7">
    <location>
        <begin position="359"/>
        <end position="426"/>
    </location>
</feature>
<comment type="caution">
    <text evidence="8">The sequence shown here is derived from an EMBL/GenBank/DDBJ whole genome shotgun (WGS) entry which is preliminary data.</text>
</comment>
<dbReference type="SUPFAM" id="SSF111369">
    <property type="entry name" value="HlyD-like secretion proteins"/>
    <property type="match status" value="1"/>
</dbReference>
<reference evidence="8" key="1">
    <citation type="journal article" date="2022" name="ISME J.">
        <title>Identification of active gaseous-alkane degraders at natural gas seeps.</title>
        <authorList>
            <person name="Farhan Ul Haque M."/>
            <person name="Hernandez M."/>
            <person name="Crombie A.T."/>
            <person name="Murrell J.C."/>
        </authorList>
    </citation>
    <scope>NUCLEOTIDE SEQUENCE</scope>
    <source>
        <strain evidence="8">PC2</strain>
    </source>
</reference>
<dbReference type="Pfam" id="PF25989">
    <property type="entry name" value="YknX_C"/>
    <property type="match status" value="1"/>
</dbReference>
<name>A0ABS9ZAU3_9HYPH</name>
<feature type="domain" description="Multidrug resistance protein MdtA-like barrel-sandwich hybrid" evidence="5">
    <location>
        <begin position="118"/>
        <end position="266"/>
    </location>
</feature>
<evidence type="ECO:0000313" key="8">
    <source>
        <dbReference type="EMBL" id="MCI4684820.1"/>
    </source>
</evidence>
<dbReference type="Proteomes" id="UP001139104">
    <property type="component" value="Unassembled WGS sequence"/>
</dbReference>
<keyword evidence="2" id="KW-0175">Coiled coil</keyword>
<feature type="transmembrane region" description="Helical" evidence="4">
    <location>
        <begin position="52"/>
        <end position="69"/>
    </location>
</feature>
<dbReference type="InterPro" id="IPR058792">
    <property type="entry name" value="Beta-barrel_RND_2"/>
</dbReference>
<dbReference type="Pfam" id="PF25917">
    <property type="entry name" value="BSH_RND"/>
    <property type="match status" value="1"/>
</dbReference>
<evidence type="ECO:0000313" key="9">
    <source>
        <dbReference type="Proteomes" id="UP001139104"/>
    </source>
</evidence>
<dbReference type="Gene3D" id="1.10.287.470">
    <property type="entry name" value="Helix hairpin bin"/>
    <property type="match status" value="1"/>
</dbReference>
<feature type="region of interest" description="Disordered" evidence="3">
    <location>
        <begin position="1"/>
        <end position="34"/>
    </location>
</feature>